<accession>A0ABS7C868</accession>
<protein>
    <submittedName>
        <fullName evidence="1">Uncharacterized protein</fullName>
    </submittedName>
</protein>
<evidence type="ECO:0000313" key="1">
    <source>
        <dbReference type="EMBL" id="MBW7456920.1"/>
    </source>
</evidence>
<dbReference type="EMBL" id="JAHZIK010000701">
    <property type="protein sequence ID" value="MBW7456920.1"/>
    <property type="molecule type" value="Genomic_DNA"/>
</dbReference>
<gene>
    <name evidence="1" type="ORF">K0U00_23060</name>
</gene>
<keyword evidence="2" id="KW-1185">Reference proteome</keyword>
<evidence type="ECO:0000313" key="2">
    <source>
        <dbReference type="Proteomes" id="UP001519887"/>
    </source>
</evidence>
<feature type="non-terminal residue" evidence="1">
    <location>
        <position position="93"/>
    </location>
</feature>
<reference evidence="1 2" key="1">
    <citation type="submission" date="2021-07" db="EMBL/GenBank/DDBJ databases">
        <title>Paenibacillus radiodurans sp. nov., isolated from the southeastern edge of Tengger Desert.</title>
        <authorList>
            <person name="Zhang G."/>
        </authorList>
    </citation>
    <scope>NUCLEOTIDE SEQUENCE [LARGE SCALE GENOMIC DNA]</scope>
    <source>
        <strain evidence="1 2">CCM 7311</strain>
    </source>
</reference>
<comment type="caution">
    <text evidence="1">The sequence shown here is derived from an EMBL/GenBank/DDBJ whole genome shotgun (WGS) entry which is preliminary data.</text>
</comment>
<name>A0ABS7C868_9BACL</name>
<organism evidence="1 2">
    <name type="scientific">Paenibacillus sepulcri</name>
    <dbReference type="NCBI Taxonomy" id="359917"/>
    <lineage>
        <taxon>Bacteria</taxon>
        <taxon>Bacillati</taxon>
        <taxon>Bacillota</taxon>
        <taxon>Bacilli</taxon>
        <taxon>Bacillales</taxon>
        <taxon>Paenibacillaceae</taxon>
        <taxon>Paenibacillus</taxon>
    </lineage>
</organism>
<proteinExistence type="predicted"/>
<sequence>MKTKWKIILNSAAMGRKLLLHLSIGALLVGGMTEAVPTLYAESSVSVPIRDTNASVTFSLPAPTGPYSIGTTELHLIDRGRPDPWVEDKKREL</sequence>
<dbReference type="Proteomes" id="UP001519887">
    <property type="component" value="Unassembled WGS sequence"/>
</dbReference>